<dbReference type="Pfam" id="PF00043">
    <property type="entry name" value="GST_C"/>
    <property type="match status" value="1"/>
</dbReference>
<dbReference type="SFLD" id="SFLDG01150">
    <property type="entry name" value="Main.1:_Beta-like"/>
    <property type="match status" value="1"/>
</dbReference>
<dbReference type="CDD" id="cd03046">
    <property type="entry name" value="GST_N_GTT1_like"/>
    <property type="match status" value="1"/>
</dbReference>
<reference evidence="4" key="2">
    <citation type="submission" date="2020-09" db="EMBL/GenBank/DDBJ databases">
        <authorList>
            <person name="Sun Q."/>
            <person name="Kim S."/>
        </authorList>
    </citation>
    <scope>NUCLEOTIDE SEQUENCE</scope>
    <source>
        <strain evidence="4">KCTC 42650</strain>
    </source>
</reference>
<dbReference type="Gene3D" id="3.40.30.10">
    <property type="entry name" value="Glutaredoxin"/>
    <property type="match status" value="1"/>
</dbReference>
<gene>
    <name evidence="4" type="ORF">GCM10017056_32410</name>
</gene>
<dbReference type="SUPFAM" id="SSF52833">
    <property type="entry name" value="Thioredoxin-like"/>
    <property type="match status" value="1"/>
</dbReference>
<dbReference type="InterPro" id="IPR036282">
    <property type="entry name" value="Glutathione-S-Trfase_C_sf"/>
</dbReference>
<dbReference type="PANTHER" id="PTHR44051:SF8">
    <property type="entry name" value="GLUTATHIONE S-TRANSFERASE GSTA"/>
    <property type="match status" value="1"/>
</dbReference>
<evidence type="ECO:0000313" key="5">
    <source>
        <dbReference type="Proteomes" id="UP000626220"/>
    </source>
</evidence>
<dbReference type="Pfam" id="PF02798">
    <property type="entry name" value="GST_N"/>
    <property type="match status" value="1"/>
</dbReference>
<reference evidence="4" key="1">
    <citation type="journal article" date="2014" name="Int. J. Syst. Evol. Microbiol.">
        <title>Complete genome sequence of Corynebacterium casei LMG S-19264T (=DSM 44701T), isolated from a smear-ripened cheese.</title>
        <authorList>
            <consortium name="US DOE Joint Genome Institute (JGI-PGF)"/>
            <person name="Walter F."/>
            <person name="Albersmeier A."/>
            <person name="Kalinowski J."/>
            <person name="Ruckert C."/>
        </authorList>
    </citation>
    <scope>NUCLEOTIDE SEQUENCE</scope>
    <source>
        <strain evidence="4">KCTC 42650</strain>
    </source>
</reference>
<dbReference type="RefSeq" id="WP_189681150.1">
    <property type="nucleotide sequence ID" value="NZ_BNCJ01000010.1"/>
</dbReference>
<organism evidence="4 5">
    <name type="scientific">Seohaeicola zhoushanensis</name>
    <dbReference type="NCBI Taxonomy" id="1569283"/>
    <lineage>
        <taxon>Bacteria</taxon>
        <taxon>Pseudomonadati</taxon>
        <taxon>Pseudomonadota</taxon>
        <taxon>Alphaproteobacteria</taxon>
        <taxon>Rhodobacterales</taxon>
        <taxon>Roseobacteraceae</taxon>
        <taxon>Seohaeicola</taxon>
    </lineage>
</organism>
<dbReference type="Proteomes" id="UP000626220">
    <property type="component" value="Unassembled WGS sequence"/>
</dbReference>
<dbReference type="InterPro" id="IPR004046">
    <property type="entry name" value="GST_C"/>
</dbReference>
<dbReference type="InterPro" id="IPR004045">
    <property type="entry name" value="Glutathione_S-Trfase_N"/>
</dbReference>
<evidence type="ECO:0000259" key="3">
    <source>
        <dbReference type="PROSITE" id="PS50405"/>
    </source>
</evidence>
<dbReference type="PANTHER" id="PTHR44051">
    <property type="entry name" value="GLUTATHIONE S-TRANSFERASE-RELATED"/>
    <property type="match status" value="1"/>
</dbReference>
<keyword evidence="5" id="KW-1185">Reference proteome</keyword>
<protein>
    <submittedName>
        <fullName evidence="4">Glutathione S-transferase</fullName>
    </submittedName>
</protein>
<feature type="domain" description="GST C-terminal" evidence="3">
    <location>
        <begin position="85"/>
        <end position="201"/>
    </location>
</feature>
<evidence type="ECO:0000313" key="4">
    <source>
        <dbReference type="EMBL" id="GHF58537.1"/>
    </source>
</evidence>
<proteinExistence type="inferred from homology"/>
<comment type="similarity">
    <text evidence="1">Belongs to the GST superfamily.</text>
</comment>
<accession>A0A8J3GYL0</accession>
<dbReference type="PROSITE" id="PS50405">
    <property type="entry name" value="GST_CTER"/>
    <property type="match status" value="1"/>
</dbReference>
<name>A0A8J3GYL0_9RHOB</name>
<evidence type="ECO:0000259" key="2">
    <source>
        <dbReference type="PROSITE" id="PS50404"/>
    </source>
</evidence>
<dbReference type="Gene3D" id="1.20.1050.10">
    <property type="match status" value="1"/>
</dbReference>
<dbReference type="SFLD" id="SFLDG00358">
    <property type="entry name" value="Main_(cytGST)"/>
    <property type="match status" value="1"/>
</dbReference>
<sequence length="201" mass="22350">MKLYFAPNTRAVRIAWLLEELGLPYDLERMTLGDKAMRAPEYLAVNPMGRVPVLVDGDVTISESGAIVEYLLARHGNGRLVPPADSPDFATYLQWLHFAEGMIMPQINVIMVETVFLPPERRNEVNVKRALKLLNQMLGAVDRHMEGRDYLAGDFSGADIMCGHAVSVSEHLGADLSDKPNLPPYIARLSERPALKKARAL</sequence>
<dbReference type="AlphaFoldDB" id="A0A8J3GYL0"/>
<dbReference type="InterPro" id="IPR036249">
    <property type="entry name" value="Thioredoxin-like_sf"/>
</dbReference>
<dbReference type="SFLD" id="SFLDS00019">
    <property type="entry name" value="Glutathione_Transferase_(cytos"/>
    <property type="match status" value="1"/>
</dbReference>
<dbReference type="InterPro" id="IPR040079">
    <property type="entry name" value="Glutathione_S-Trfase"/>
</dbReference>
<feature type="domain" description="GST N-terminal" evidence="2">
    <location>
        <begin position="1"/>
        <end position="79"/>
    </location>
</feature>
<comment type="caution">
    <text evidence="4">The sequence shown here is derived from an EMBL/GenBank/DDBJ whole genome shotgun (WGS) entry which is preliminary data.</text>
</comment>
<dbReference type="PROSITE" id="PS50404">
    <property type="entry name" value="GST_NTER"/>
    <property type="match status" value="1"/>
</dbReference>
<dbReference type="SUPFAM" id="SSF47616">
    <property type="entry name" value="GST C-terminal domain-like"/>
    <property type="match status" value="1"/>
</dbReference>
<evidence type="ECO:0000256" key="1">
    <source>
        <dbReference type="RuleBase" id="RU003494"/>
    </source>
</evidence>
<dbReference type="InterPro" id="IPR010987">
    <property type="entry name" value="Glutathione-S-Trfase_C-like"/>
</dbReference>
<dbReference type="EMBL" id="BNCJ01000010">
    <property type="protein sequence ID" value="GHF58537.1"/>
    <property type="molecule type" value="Genomic_DNA"/>
</dbReference>